<reference evidence="2 3" key="1">
    <citation type="submission" date="2024-02" db="EMBL/GenBank/DDBJ databases">
        <title>High-quality chromosome-scale genome assembly of Pensacola bahiagrass (Paspalum notatum Flugge var. saurae).</title>
        <authorList>
            <person name="Vega J.M."/>
            <person name="Podio M."/>
            <person name="Orjuela J."/>
            <person name="Siena L.A."/>
            <person name="Pessino S.C."/>
            <person name="Combes M.C."/>
            <person name="Mariac C."/>
            <person name="Albertini E."/>
            <person name="Pupilli F."/>
            <person name="Ortiz J.P.A."/>
            <person name="Leblanc O."/>
        </authorList>
    </citation>
    <scope>NUCLEOTIDE SEQUENCE [LARGE SCALE GENOMIC DNA]</scope>
    <source>
        <strain evidence="2">R1</strain>
        <tissue evidence="2">Leaf</tissue>
    </source>
</reference>
<evidence type="ECO:0000256" key="1">
    <source>
        <dbReference type="SAM" id="MobiDB-lite"/>
    </source>
</evidence>
<sequence>MVAGPFSRPSRTPAAWARSSVLAAAETPAPAMTGGAAAANTSLLTAEDAGGGTLATAFPPSNPHLLLQYYTCISLQNTFRSRDFQNDNRYACFLMDIHIPIFDQNDVFLNHNDCMSIHPPISSIYFQYMAQSPPDCPRSPSPFESLVQHGKEQTLEVPTEVNNEQDDSLAEAKKTMDATQRREREYSPVATRSALGVIGKVKDSMCALLLLLFLGFLGEEDHCARSNKDEDENRYYKMDKTGWESWYPNNLASMQALQFRSICCDVFTVFDMRALAILPNMGGLLDPRSAIMYHLLTMKGNKGDIPLSIRRMIDV</sequence>
<dbReference type="AlphaFoldDB" id="A0AAQ3SU76"/>
<evidence type="ECO:0000313" key="2">
    <source>
        <dbReference type="EMBL" id="WVZ60978.1"/>
    </source>
</evidence>
<gene>
    <name evidence="2" type="ORF">U9M48_010923</name>
</gene>
<dbReference type="Proteomes" id="UP001341281">
    <property type="component" value="Chromosome 02"/>
</dbReference>
<dbReference type="EMBL" id="CP144746">
    <property type="protein sequence ID" value="WVZ60978.1"/>
    <property type="molecule type" value="Genomic_DNA"/>
</dbReference>
<protein>
    <submittedName>
        <fullName evidence="2">Uncharacterized protein</fullName>
    </submittedName>
</protein>
<organism evidence="2 3">
    <name type="scientific">Paspalum notatum var. saurae</name>
    <dbReference type="NCBI Taxonomy" id="547442"/>
    <lineage>
        <taxon>Eukaryota</taxon>
        <taxon>Viridiplantae</taxon>
        <taxon>Streptophyta</taxon>
        <taxon>Embryophyta</taxon>
        <taxon>Tracheophyta</taxon>
        <taxon>Spermatophyta</taxon>
        <taxon>Magnoliopsida</taxon>
        <taxon>Liliopsida</taxon>
        <taxon>Poales</taxon>
        <taxon>Poaceae</taxon>
        <taxon>PACMAD clade</taxon>
        <taxon>Panicoideae</taxon>
        <taxon>Andropogonodae</taxon>
        <taxon>Paspaleae</taxon>
        <taxon>Paspalinae</taxon>
        <taxon>Paspalum</taxon>
    </lineage>
</organism>
<feature type="compositionally biased region" description="Basic and acidic residues" evidence="1">
    <location>
        <begin position="170"/>
        <end position="185"/>
    </location>
</feature>
<evidence type="ECO:0000313" key="3">
    <source>
        <dbReference type="Proteomes" id="UP001341281"/>
    </source>
</evidence>
<proteinExistence type="predicted"/>
<name>A0AAQ3SU76_PASNO</name>
<accession>A0AAQ3SU76</accession>
<feature type="region of interest" description="Disordered" evidence="1">
    <location>
        <begin position="153"/>
        <end position="185"/>
    </location>
</feature>
<keyword evidence="3" id="KW-1185">Reference proteome</keyword>